<dbReference type="Pfam" id="PF13180">
    <property type="entry name" value="PDZ_2"/>
    <property type="match status" value="1"/>
</dbReference>
<dbReference type="InterPro" id="IPR055210">
    <property type="entry name" value="CtpA/B_N"/>
</dbReference>
<organism evidence="7 8">
    <name type="scientific">Melioribacter roseus (strain DSM 23840 / JCM 17771 / VKM B-2668 / P3M-2)</name>
    <dbReference type="NCBI Taxonomy" id="1191523"/>
    <lineage>
        <taxon>Bacteria</taxon>
        <taxon>Pseudomonadati</taxon>
        <taxon>Ignavibacteriota</taxon>
        <taxon>Ignavibacteria</taxon>
        <taxon>Ignavibacteriales</taxon>
        <taxon>Melioribacteraceae</taxon>
        <taxon>Melioribacter</taxon>
    </lineage>
</organism>
<dbReference type="Pfam" id="PF22694">
    <property type="entry name" value="CtpB_N-like"/>
    <property type="match status" value="1"/>
</dbReference>
<dbReference type="OrthoDB" id="9812068at2"/>
<keyword evidence="8" id="KW-1185">Reference proteome</keyword>
<dbReference type="PANTHER" id="PTHR32060">
    <property type="entry name" value="TAIL-SPECIFIC PROTEASE"/>
    <property type="match status" value="1"/>
</dbReference>
<dbReference type="Gene3D" id="3.90.226.10">
    <property type="entry name" value="2-enoyl-CoA Hydratase, Chain A, domain 1"/>
    <property type="match status" value="1"/>
</dbReference>
<dbReference type="InterPro" id="IPR036034">
    <property type="entry name" value="PDZ_sf"/>
</dbReference>
<dbReference type="InterPro" id="IPR001478">
    <property type="entry name" value="PDZ"/>
</dbReference>
<dbReference type="GO" id="GO:0006508">
    <property type="term" value="P:proteolysis"/>
    <property type="evidence" value="ECO:0007669"/>
    <property type="project" value="UniProtKB-KW"/>
</dbReference>
<evidence type="ECO:0000313" key="8">
    <source>
        <dbReference type="Proteomes" id="UP000009011"/>
    </source>
</evidence>
<accession>I7A3I1</accession>
<keyword evidence="4 5" id="KW-0720">Serine protease</keyword>
<reference evidence="7 8" key="1">
    <citation type="journal article" date="2013" name="PLoS ONE">
        <title>Genomic analysis of Melioribacter roseus, facultatively anaerobic organotrophic bacterium representing a novel deep lineage within Bacteriodetes/Chlorobi group.</title>
        <authorList>
            <person name="Kadnikov V.V."/>
            <person name="Mardanov A.V."/>
            <person name="Podosokorskaya O.A."/>
            <person name="Gavrilov S.N."/>
            <person name="Kublanov I.V."/>
            <person name="Beletsky A.V."/>
            <person name="Bonch-Osmolovskaya E.A."/>
            <person name="Ravin N.V."/>
        </authorList>
    </citation>
    <scope>NUCLEOTIDE SEQUENCE [LARGE SCALE GENOMIC DNA]</scope>
    <source>
        <strain evidence="8">JCM 17771 / P3M-2</strain>
    </source>
</reference>
<dbReference type="HOGENOM" id="CLU_017295_2_1_10"/>
<dbReference type="AlphaFoldDB" id="I7A3I1"/>
<name>I7A3I1_MELRP</name>
<dbReference type="GO" id="GO:0004175">
    <property type="term" value="F:endopeptidase activity"/>
    <property type="evidence" value="ECO:0007669"/>
    <property type="project" value="TreeGrafter"/>
</dbReference>
<evidence type="ECO:0000313" key="7">
    <source>
        <dbReference type="EMBL" id="AFN75778.1"/>
    </source>
</evidence>
<dbReference type="FunFam" id="2.30.42.10:FF:000063">
    <property type="entry name" value="Peptidase, S41 family"/>
    <property type="match status" value="1"/>
</dbReference>
<dbReference type="GO" id="GO:0008236">
    <property type="term" value="F:serine-type peptidase activity"/>
    <property type="evidence" value="ECO:0007669"/>
    <property type="project" value="UniProtKB-KW"/>
</dbReference>
<proteinExistence type="inferred from homology"/>
<evidence type="ECO:0000256" key="5">
    <source>
        <dbReference type="RuleBase" id="RU004404"/>
    </source>
</evidence>
<evidence type="ECO:0000256" key="2">
    <source>
        <dbReference type="ARBA" id="ARBA00022670"/>
    </source>
</evidence>
<feature type="domain" description="PDZ" evidence="6">
    <location>
        <begin position="80"/>
        <end position="149"/>
    </location>
</feature>
<evidence type="ECO:0000256" key="3">
    <source>
        <dbReference type="ARBA" id="ARBA00022801"/>
    </source>
</evidence>
<gene>
    <name evidence="7" type="ordered locus">MROS_2548</name>
</gene>
<dbReference type="GO" id="GO:0030288">
    <property type="term" value="C:outer membrane-bounded periplasmic space"/>
    <property type="evidence" value="ECO:0007669"/>
    <property type="project" value="TreeGrafter"/>
</dbReference>
<dbReference type="PROSITE" id="PS50106">
    <property type="entry name" value="PDZ"/>
    <property type="match status" value="1"/>
</dbReference>
<dbReference type="SUPFAM" id="SSF52096">
    <property type="entry name" value="ClpP/crotonase"/>
    <property type="match status" value="1"/>
</dbReference>
<keyword evidence="3 5" id="KW-0378">Hydrolase</keyword>
<dbReference type="Pfam" id="PF03572">
    <property type="entry name" value="Peptidase_S41"/>
    <property type="match status" value="1"/>
</dbReference>
<dbReference type="eggNOG" id="COG0793">
    <property type="taxonomic scope" value="Bacteria"/>
</dbReference>
<dbReference type="InterPro" id="IPR004447">
    <property type="entry name" value="Peptidase_S41A"/>
</dbReference>
<evidence type="ECO:0000259" key="6">
    <source>
        <dbReference type="PROSITE" id="PS50106"/>
    </source>
</evidence>
<evidence type="ECO:0000256" key="4">
    <source>
        <dbReference type="ARBA" id="ARBA00022825"/>
    </source>
</evidence>
<dbReference type="Gene3D" id="2.30.42.10">
    <property type="match status" value="1"/>
</dbReference>
<comment type="similarity">
    <text evidence="1 5">Belongs to the peptidase S41A family.</text>
</comment>
<evidence type="ECO:0000256" key="1">
    <source>
        <dbReference type="ARBA" id="ARBA00009179"/>
    </source>
</evidence>
<dbReference type="Proteomes" id="UP000009011">
    <property type="component" value="Chromosome"/>
</dbReference>
<dbReference type="CDD" id="cd07560">
    <property type="entry name" value="Peptidase_S41_CPP"/>
    <property type="match status" value="1"/>
</dbReference>
<dbReference type="Gene3D" id="3.30.750.44">
    <property type="match status" value="1"/>
</dbReference>
<protein>
    <submittedName>
        <fullName evidence="7">Carboxyl-terminal protease</fullName>
    </submittedName>
</protein>
<dbReference type="SMART" id="SM00245">
    <property type="entry name" value="TSPc"/>
    <property type="match status" value="1"/>
</dbReference>
<dbReference type="NCBIfam" id="TIGR00225">
    <property type="entry name" value="prc"/>
    <property type="match status" value="1"/>
</dbReference>
<dbReference type="GO" id="GO:0007165">
    <property type="term" value="P:signal transduction"/>
    <property type="evidence" value="ECO:0007669"/>
    <property type="project" value="TreeGrafter"/>
</dbReference>
<sequence length="531" mass="60683">MKKVIPAVVISILLGFFLGVKLDGLLFPLKDAQLDKFEKAYRYTNFFYVDSLDEKKLVDNAIEGMLKDLDPHSVYINPEEFSFEEEEMRGNFEGIGIEFQILKDTIVVVSPITGGPSESVGILSGDRIIKVEGNDATGLTNDEVIKLLRGKKGTSVKVTVFRPSINSNIDFTIVRDRINLNSVDVSLLYEGNIGYINLTRFSETSAREVIEALNRLKEEGMEKLVLDLRNNPGGLLTQAFNIADLFIDSTKMIVYTKGRYSEFDEEFRARRDYPFEKLPLIILVNRGSASASEIVAGAVQDWDRGLIIGETTFGKGLVQRQFVLPDNSALRITVSKYYTPSGREIQRNYENKDEYYREIHDREETDSVNINHSYEDSSAVIYHTKHGRKVFGGGGITPDIIIDAEKSSDFLVELRKNNIYYRFARKFLDDNGEKLRKTYSGDMNKFLKNFEFNSNEINEFQRFAKNNNIKFSSTEFQRDGKFVATILKAFVARDLYKEKGWYSVLLSIDRQFQNALPYFEEAEKLPGFYGN</sequence>
<dbReference type="SUPFAM" id="SSF50156">
    <property type="entry name" value="PDZ domain-like"/>
    <property type="match status" value="1"/>
</dbReference>
<keyword evidence="2 5" id="KW-0645">Protease</keyword>
<dbReference type="InterPro" id="IPR005151">
    <property type="entry name" value="Tail-specific_protease"/>
</dbReference>
<dbReference type="CDD" id="cd06782">
    <property type="entry name" value="cpPDZ_CPP-like"/>
    <property type="match status" value="1"/>
</dbReference>
<dbReference type="KEGG" id="mro:MROS_2548"/>
<dbReference type="InterPro" id="IPR029045">
    <property type="entry name" value="ClpP/crotonase-like_dom_sf"/>
</dbReference>
<dbReference type="PANTHER" id="PTHR32060:SF30">
    <property type="entry name" value="CARBOXY-TERMINAL PROCESSING PROTEASE CTPA"/>
    <property type="match status" value="1"/>
</dbReference>
<dbReference type="RefSeq" id="WP_014857208.1">
    <property type="nucleotide sequence ID" value="NC_018178.1"/>
</dbReference>
<dbReference type="EMBL" id="CP003557">
    <property type="protein sequence ID" value="AFN75778.1"/>
    <property type="molecule type" value="Genomic_DNA"/>
</dbReference>
<dbReference type="PATRIC" id="fig|1191523.3.peg.2683"/>
<dbReference type="SMART" id="SM00228">
    <property type="entry name" value="PDZ"/>
    <property type="match status" value="1"/>
</dbReference>
<dbReference type="STRING" id="1191523.MROS_2548"/>